<protein>
    <recommendedName>
        <fullName evidence="3">Transposase</fullName>
    </recommendedName>
</protein>
<sequence>MPKKIDPELRARAVRLVNDHLGEYQNVTAASVAVAKQLGVSRESVRRWVAQADIDTGARAGVSSEDLAEIKTLKAKVRRLEEDNAILKAATVFFVGELDPRNR</sequence>
<dbReference type="SUPFAM" id="SSF46689">
    <property type="entry name" value="Homeodomain-like"/>
    <property type="match status" value="1"/>
</dbReference>
<dbReference type="Gene3D" id="1.10.10.10">
    <property type="entry name" value="Winged helix-like DNA-binding domain superfamily/Winged helix DNA-binding domain"/>
    <property type="match status" value="1"/>
</dbReference>
<evidence type="ECO:0000256" key="1">
    <source>
        <dbReference type="SAM" id="Coils"/>
    </source>
</evidence>
<dbReference type="InterPro" id="IPR036388">
    <property type="entry name" value="WH-like_DNA-bd_sf"/>
</dbReference>
<proteinExistence type="predicted"/>
<feature type="coiled-coil region" evidence="1">
    <location>
        <begin position="63"/>
        <end position="90"/>
    </location>
</feature>
<keyword evidence="1" id="KW-0175">Coiled coil</keyword>
<dbReference type="InterPro" id="IPR009057">
    <property type="entry name" value="Homeodomain-like_sf"/>
</dbReference>
<gene>
    <name evidence="2" type="ORF">GALL_512310</name>
</gene>
<reference evidence="2" key="1">
    <citation type="submission" date="2016-10" db="EMBL/GenBank/DDBJ databases">
        <title>Sequence of Gallionella enrichment culture.</title>
        <authorList>
            <person name="Poehlein A."/>
            <person name="Muehling M."/>
            <person name="Daniel R."/>
        </authorList>
    </citation>
    <scope>NUCLEOTIDE SEQUENCE</scope>
</reference>
<evidence type="ECO:0008006" key="3">
    <source>
        <dbReference type="Google" id="ProtNLM"/>
    </source>
</evidence>
<dbReference type="Pfam" id="PF01527">
    <property type="entry name" value="HTH_Tnp_1"/>
    <property type="match status" value="1"/>
</dbReference>
<dbReference type="GO" id="GO:0006313">
    <property type="term" value="P:DNA transposition"/>
    <property type="evidence" value="ECO:0007669"/>
    <property type="project" value="InterPro"/>
</dbReference>
<dbReference type="EMBL" id="MLJW01006085">
    <property type="protein sequence ID" value="OIQ67194.1"/>
    <property type="molecule type" value="Genomic_DNA"/>
</dbReference>
<dbReference type="InterPro" id="IPR002514">
    <property type="entry name" value="Transposase_8"/>
</dbReference>
<evidence type="ECO:0000313" key="2">
    <source>
        <dbReference type="EMBL" id="OIQ67194.1"/>
    </source>
</evidence>
<organism evidence="2">
    <name type="scientific">mine drainage metagenome</name>
    <dbReference type="NCBI Taxonomy" id="410659"/>
    <lineage>
        <taxon>unclassified sequences</taxon>
        <taxon>metagenomes</taxon>
        <taxon>ecological metagenomes</taxon>
    </lineage>
</organism>
<dbReference type="GO" id="GO:0004803">
    <property type="term" value="F:transposase activity"/>
    <property type="evidence" value="ECO:0007669"/>
    <property type="project" value="InterPro"/>
</dbReference>
<dbReference type="GO" id="GO:0003677">
    <property type="term" value="F:DNA binding"/>
    <property type="evidence" value="ECO:0007669"/>
    <property type="project" value="InterPro"/>
</dbReference>
<accession>A0A1J5P7L0</accession>
<name>A0A1J5P7L0_9ZZZZ</name>
<dbReference type="AlphaFoldDB" id="A0A1J5P7L0"/>
<comment type="caution">
    <text evidence="2">The sequence shown here is derived from an EMBL/GenBank/DDBJ whole genome shotgun (WGS) entry which is preliminary data.</text>
</comment>